<feature type="region of interest" description="Disordered" evidence="1">
    <location>
        <begin position="16"/>
        <end position="89"/>
    </location>
</feature>
<sequence>MHLCFFAVVNKENEEKEYNDNDNDLSFDNAAYSSESSAGNGKIVRETPDTHGDVKRDTETNNNGECGDVVSLVEDSVTTDTGGVNSKAS</sequence>
<evidence type="ECO:0000313" key="2">
    <source>
        <dbReference type="EnsemblMetazoa" id="Aqu2.1.01964_001"/>
    </source>
</evidence>
<reference evidence="2" key="1">
    <citation type="submission" date="2017-05" db="UniProtKB">
        <authorList>
            <consortium name="EnsemblMetazoa"/>
        </authorList>
    </citation>
    <scope>IDENTIFICATION</scope>
</reference>
<dbReference type="EnsemblMetazoa" id="Aqu2.1.01964_001">
    <property type="protein sequence ID" value="Aqu2.1.01964_001"/>
    <property type="gene ID" value="Aqu2.1.01964"/>
</dbReference>
<accession>A0A1X7SIT3</accession>
<dbReference type="AlphaFoldDB" id="A0A1X7SIT3"/>
<protein>
    <submittedName>
        <fullName evidence="2">Uncharacterized protein</fullName>
    </submittedName>
</protein>
<name>A0A1X7SIT3_AMPQE</name>
<evidence type="ECO:0000256" key="1">
    <source>
        <dbReference type="SAM" id="MobiDB-lite"/>
    </source>
</evidence>
<feature type="compositionally biased region" description="Basic and acidic residues" evidence="1">
    <location>
        <begin position="43"/>
        <end position="59"/>
    </location>
</feature>
<proteinExistence type="predicted"/>
<dbReference type="InParanoid" id="A0A1X7SIT3"/>
<organism evidence="2">
    <name type="scientific">Amphimedon queenslandica</name>
    <name type="common">Sponge</name>
    <dbReference type="NCBI Taxonomy" id="400682"/>
    <lineage>
        <taxon>Eukaryota</taxon>
        <taxon>Metazoa</taxon>
        <taxon>Porifera</taxon>
        <taxon>Demospongiae</taxon>
        <taxon>Heteroscleromorpha</taxon>
        <taxon>Haplosclerida</taxon>
        <taxon>Niphatidae</taxon>
        <taxon>Amphimedon</taxon>
    </lineage>
</organism>
<feature type="compositionally biased region" description="Polar residues" evidence="1">
    <location>
        <begin position="76"/>
        <end position="89"/>
    </location>
</feature>